<dbReference type="AlphaFoldDB" id="A0A7X6I8R8"/>
<dbReference type="RefSeq" id="WP_168109774.1">
    <property type="nucleotide sequence ID" value="NZ_VTOX01000011.1"/>
</dbReference>
<accession>A0A7X6I8R8</accession>
<protein>
    <submittedName>
        <fullName evidence="1">Uncharacterized protein</fullName>
    </submittedName>
</protein>
<gene>
    <name evidence="1" type="ORF">RAMLITH_22775</name>
</gene>
<evidence type="ECO:0000313" key="2">
    <source>
        <dbReference type="Proteomes" id="UP000521868"/>
    </source>
</evidence>
<comment type="caution">
    <text evidence="1">The sequence shown here is derived from an EMBL/GenBank/DDBJ whole genome shotgun (WGS) entry which is preliminary data.</text>
</comment>
<keyword evidence="2" id="KW-1185">Reference proteome</keyword>
<reference evidence="1 2" key="1">
    <citation type="journal article" date="2020" name="Nature">
        <title>Bacterial chemolithoautotrophy via manganese oxidation.</title>
        <authorList>
            <person name="Yu H."/>
            <person name="Leadbetter J.R."/>
        </authorList>
    </citation>
    <scope>NUCLEOTIDE SEQUENCE [LARGE SCALE GENOMIC DNA]</scope>
    <source>
        <strain evidence="1 2">RBP-1</strain>
    </source>
</reference>
<dbReference type="InterPro" id="IPR049723">
    <property type="entry name" value="BPSL0761-like"/>
</dbReference>
<sequence>MTVPSERTRALLYTYELLRRLQDPLETPRVPRWLRGHAKELLRHYPDHSSIQLAHKALPHLFGPIPGYGERSSPGDLQDSND</sequence>
<evidence type="ECO:0000313" key="1">
    <source>
        <dbReference type="EMBL" id="NKE68650.1"/>
    </source>
</evidence>
<dbReference type="NCBIfam" id="NF041728">
    <property type="entry name" value="BPSL0761_fam"/>
    <property type="match status" value="1"/>
</dbReference>
<proteinExistence type="predicted"/>
<organism evidence="1 2">
    <name type="scientific">Ramlibacter lithotrophicus</name>
    <dbReference type="NCBI Taxonomy" id="2606681"/>
    <lineage>
        <taxon>Bacteria</taxon>
        <taxon>Pseudomonadati</taxon>
        <taxon>Pseudomonadota</taxon>
        <taxon>Betaproteobacteria</taxon>
        <taxon>Burkholderiales</taxon>
        <taxon>Comamonadaceae</taxon>
        <taxon>Ramlibacter</taxon>
    </lineage>
</organism>
<dbReference type="Proteomes" id="UP000521868">
    <property type="component" value="Unassembled WGS sequence"/>
</dbReference>
<dbReference type="EMBL" id="VTOX01000011">
    <property type="protein sequence ID" value="NKE68650.1"/>
    <property type="molecule type" value="Genomic_DNA"/>
</dbReference>
<name>A0A7X6I8R8_9BURK</name>